<feature type="region of interest" description="Disordered" evidence="1">
    <location>
        <begin position="460"/>
        <end position="522"/>
    </location>
</feature>
<dbReference type="AlphaFoldDB" id="A8N5G2"/>
<feature type="region of interest" description="Disordered" evidence="1">
    <location>
        <begin position="1"/>
        <end position="33"/>
    </location>
</feature>
<dbReference type="InParanoid" id="A8N5G2"/>
<feature type="compositionally biased region" description="Low complexity" evidence="1">
    <location>
        <begin position="288"/>
        <end position="303"/>
    </location>
</feature>
<feature type="region of interest" description="Disordered" evidence="1">
    <location>
        <begin position="540"/>
        <end position="613"/>
    </location>
</feature>
<reference evidence="2 3" key="1">
    <citation type="journal article" date="2010" name="Proc. Natl. Acad. Sci. U.S.A.">
        <title>Insights into evolution of multicellular fungi from the assembled chromosomes of the mushroom Coprinopsis cinerea (Coprinus cinereus).</title>
        <authorList>
            <person name="Stajich J.E."/>
            <person name="Wilke S.K."/>
            <person name="Ahren D."/>
            <person name="Au C.H."/>
            <person name="Birren B.W."/>
            <person name="Borodovsky M."/>
            <person name="Burns C."/>
            <person name="Canback B."/>
            <person name="Casselton L.A."/>
            <person name="Cheng C.K."/>
            <person name="Deng J."/>
            <person name="Dietrich F.S."/>
            <person name="Fargo D.C."/>
            <person name="Farman M.L."/>
            <person name="Gathman A.C."/>
            <person name="Goldberg J."/>
            <person name="Guigo R."/>
            <person name="Hoegger P.J."/>
            <person name="Hooker J.B."/>
            <person name="Huggins A."/>
            <person name="James T.Y."/>
            <person name="Kamada T."/>
            <person name="Kilaru S."/>
            <person name="Kodira C."/>
            <person name="Kues U."/>
            <person name="Kupfer D."/>
            <person name="Kwan H.S."/>
            <person name="Lomsadze A."/>
            <person name="Li W."/>
            <person name="Lilly W.W."/>
            <person name="Ma L.J."/>
            <person name="Mackey A.J."/>
            <person name="Manning G."/>
            <person name="Martin F."/>
            <person name="Muraguchi H."/>
            <person name="Natvig D.O."/>
            <person name="Palmerini H."/>
            <person name="Ramesh M.A."/>
            <person name="Rehmeyer C.J."/>
            <person name="Roe B.A."/>
            <person name="Shenoy N."/>
            <person name="Stanke M."/>
            <person name="Ter-Hovhannisyan V."/>
            <person name="Tunlid A."/>
            <person name="Velagapudi R."/>
            <person name="Vision T.J."/>
            <person name="Zeng Q."/>
            <person name="Zolan M.E."/>
            <person name="Pukkila P.J."/>
        </authorList>
    </citation>
    <scope>NUCLEOTIDE SEQUENCE [LARGE SCALE GENOMIC DNA]</scope>
    <source>
        <strain evidence="3">Okayama-7 / 130 / ATCC MYA-4618 / FGSC 9003</strain>
    </source>
</reference>
<feature type="compositionally biased region" description="Polar residues" evidence="1">
    <location>
        <begin position="20"/>
        <end position="33"/>
    </location>
</feature>
<dbReference type="OrthoDB" id="2573559at2759"/>
<evidence type="ECO:0000256" key="1">
    <source>
        <dbReference type="SAM" id="MobiDB-lite"/>
    </source>
</evidence>
<evidence type="ECO:0000313" key="3">
    <source>
        <dbReference type="Proteomes" id="UP000001861"/>
    </source>
</evidence>
<dbReference type="STRING" id="240176.A8N5G2"/>
<dbReference type="VEuPathDB" id="FungiDB:CC1G_04540"/>
<dbReference type="Proteomes" id="UP000001861">
    <property type="component" value="Unassembled WGS sequence"/>
</dbReference>
<feature type="compositionally biased region" description="Basic and acidic residues" evidence="1">
    <location>
        <begin position="1"/>
        <end position="14"/>
    </location>
</feature>
<feature type="region of interest" description="Disordered" evidence="1">
    <location>
        <begin position="69"/>
        <end position="88"/>
    </location>
</feature>
<keyword evidence="3" id="KW-1185">Reference proteome</keyword>
<evidence type="ECO:0000313" key="2">
    <source>
        <dbReference type="EMBL" id="EAU91772.2"/>
    </source>
</evidence>
<dbReference type="HOGENOM" id="CLU_400663_0_0_1"/>
<dbReference type="GeneID" id="6006545"/>
<dbReference type="KEGG" id="cci:CC1G_04540"/>
<gene>
    <name evidence="2" type="ORF">CC1G_04540</name>
</gene>
<feature type="region of interest" description="Disordered" evidence="1">
    <location>
        <begin position="156"/>
        <end position="179"/>
    </location>
</feature>
<accession>A8N5G2</accession>
<feature type="region of interest" description="Disordered" evidence="1">
    <location>
        <begin position="205"/>
        <end position="308"/>
    </location>
</feature>
<protein>
    <submittedName>
        <fullName evidence="2">Uncharacterized protein</fullName>
    </submittedName>
</protein>
<comment type="caution">
    <text evidence="2">The sequence shown here is derived from an EMBL/GenBank/DDBJ whole genome shotgun (WGS) entry which is preliminary data.</text>
</comment>
<proteinExistence type="predicted"/>
<name>A8N5G2_COPC7</name>
<organism evidence="2 3">
    <name type="scientific">Coprinopsis cinerea (strain Okayama-7 / 130 / ATCC MYA-4618 / FGSC 9003)</name>
    <name type="common">Inky cap fungus</name>
    <name type="synonym">Hormographiella aspergillata</name>
    <dbReference type="NCBI Taxonomy" id="240176"/>
    <lineage>
        <taxon>Eukaryota</taxon>
        <taxon>Fungi</taxon>
        <taxon>Dikarya</taxon>
        <taxon>Basidiomycota</taxon>
        <taxon>Agaricomycotina</taxon>
        <taxon>Agaricomycetes</taxon>
        <taxon>Agaricomycetidae</taxon>
        <taxon>Agaricales</taxon>
        <taxon>Agaricineae</taxon>
        <taxon>Psathyrellaceae</taxon>
        <taxon>Coprinopsis</taxon>
    </lineage>
</organism>
<sequence>MSSHKEHQDERAYVERGIQTEPSPNAAQYNTSGIPLTLESNNCDCFCHGKRQISANPDVGELHVQKIGGDKPSAIARPSQLPRIPQRASNRVVSLPELGESRDGPAIIQPRVVSLPGFLRDLSPESDEDPLDAFSFDSGSGDPFSLGDYLGSRNGAPVCLPRTPPPPPDFGQDNWALWTTSPPKPIPALHGPLSLPYARCPSGAEGTIIEGDQPSTMIWGLDPVEHSQAGSGEAPLGQESRHPQTQMGSFPYRRHQRERPNLASGAQDHPSWNRPTVIGITRQMETVSVQNQRSSQSSSDSSSALPRTVMRNPRESAEALAGLGIGSEVNTRRLKQLQYAALGRSPQQLVSSFSPFQTQNPFEIPAPEVIPDRISVRQSLRDHYESPTFLTPPLTVSPWTPQLPLTPGTPLTPDIDVAFAGQKPVTLGLLQLQSLASVGNEYSPVVHSQEFLNVQFQFSKDHDVPSDPPKPATSNAPHSLSRHQRLASLFEGSFPTTSTRRIGPVENKLANHRRSLSVQEPRSVPLARLLQKQLATVLEEDHGPIARGSSVRYSRNPPSSAGLPSRGQPRVAGGDRSSHLDVRQSENPEQSNRATRGLHGKSSPGLDTFSISN</sequence>
<feature type="compositionally biased region" description="Basic and acidic residues" evidence="1">
    <location>
        <begin position="576"/>
        <end position="586"/>
    </location>
</feature>
<dbReference type="EMBL" id="AACS02000003">
    <property type="protein sequence ID" value="EAU91772.2"/>
    <property type="molecule type" value="Genomic_DNA"/>
</dbReference>
<dbReference type="RefSeq" id="XP_001830107.2">
    <property type="nucleotide sequence ID" value="XM_001830055.2"/>
</dbReference>
<dbReference type="eggNOG" id="ENOG502SU3M">
    <property type="taxonomic scope" value="Eukaryota"/>
</dbReference>